<dbReference type="InterPro" id="IPR029058">
    <property type="entry name" value="AB_hydrolase_fold"/>
</dbReference>
<feature type="domain" description="Peptidase S33 tripeptidyl aminopeptidase-like C-terminal" evidence="5">
    <location>
        <begin position="457"/>
        <end position="528"/>
    </location>
</feature>
<name>A0A8H3B6Y4_9AGAM</name>
<evidence type="ECO:0008006" key="8">
    <source>
        <dbReference type="Google" id="ProtNLM"/>
    </source>
</evidence>
<dbReference type="Pfam" id="PF08386">
    <property type="entry name" value="Abhydrolase_4"/>
    <property type="match status" value="1"/>
</dbReference>
<dbReference type="Gene3D" id="3.40.50.1820">
    <property type="entry name" value="alpha/beta hydrolase"/>
    <property type="match status" value="1"/>
</dbReference>
<dbReference type="EMBL" id="CAJMWQ010001409">
    <property type="protein sequence ID" value="CAE6449580.1"/>
    <property type="molecule type" value="Genomic_DNA"/>
</dbReference>
<gene>
    <name evidence="6" type="ORF">RDB_LOCUS77676</name>
</gene>
<evidence type="ECO:0000256" key="3">
    <source>
        <dbReference type="SAM" id="SignalP"/>
    </source>
</evidence>
<dbReference type="SUPFAM" id="SSF53474">
    <property type="entry name" value="alpha/beta-Hydrolases"/>
    <property type="match status" value="1"/>
</dbReference>
<dbReference type="InterPro" id="IPR051601">
    <property type="entry name" value="Serine_prot/Carboxylest_S33"/>
</dbReference>
<dbReference type="GO" id="GO:0016787">
    <property type="term" value="F:hydrolase activity"/>
    <property type="evidence" value="ECO:0007669"/>
    <property type="project" value="UniProtKB-KW"/>
</dbReference>
<dbReference type="Pfam" id="PF00561">
    <property type="entry name" value="Abhydrolase_1"/>
    <property type="match status" value="1"/>
</dbReference>
<comment type="similarity">
    <text evidence="1">Belongs to the peptidase S33 family.</text>
</comment>
<proteinExistence type="inferred from homology"/>
<dbReference type="InterPro" id="IPR013595">
    <property type="entry name" value="Pept_S33_TAP-like_C"/>
</dbReference>
<keyword evidence="3" id="KW-0732">Signal</keyword>
<evidence type="ECO:0000259" key="4">
    <source>
        <dbReference type="Pfam" id="PF00561"/>
    </source>
</evidence>
<feature type="domain" description="AB hydrolase-1" evidence="4">
    <location>
        <begin position="88"/>
        <end position="292"/>
    </location>
</feature>
<organism evidence="6 7">
    <name type="scientific">Rhizoctonia solani</name>
    <dbReference type="NCBI Taxonomy" id="456999"/>
    <lineage>
        <taxon>Eukaryota</taxon>
        <taxon>Fungi</taxon>
        <taxon>Dikarya</taxon>
        <taxon>Basidiomycota</taxon>
        <taxon>Agaricomycotina</taxon>
        <taxon>Agaricomycetes</taxon>
        <taxon>Cantharellales</taxon>
        <taxon>Ceratobasidiaceae</taxon>
        <taxon>Rhizoctonia</taxon>
    </lineage>
</organism>
<evidence type="ECO:0000259" key="5">
    <source>
        <dbReference type="Pfam" id="PF08386"/>
    </source>
</evidence>
<feature type="signal peptide" evidence="3">
    <location>
        <begin position="1"/>
        <end position="20"/>
    </location>
</feature>
<dbReference type="AlphaFoldDB" id="A0A8H3B6Y4"/>
<evidence type="ECO:0000313" key="7">
    <source>
        <dbReference type="Proteomes" id="UP000663826"/>
    </source>
</evidence>
<sequence length="551" mass="60353">MTRLSWAFVASLCVSTGIHAAVIPLPNGYHQYFGRNNNLEWKNCSLDGLPGRECTRFEVPLDWHDHAAGKGSLFVARYPAIKQPKMGTLFVNPGGPGGSGAEYVQGATADYLMEQSGGAYDIVGWDPRGVGQTIPRVACFDTAEEEVAFWNGTIVENGLDVRGNFTSKADLDAFYGQVNEADDYLQRFAQQCMSHRPGIYRYVGTAATVRDMVAMHDVLEGSDKPIDYWGVSYGTVIGMYFVNMFPDRVGRVVLDGVVDPKDWANRPAHKWLGNALISTDETFDGFAEECIRAGPSACALAEQNATVASIRQLTRDLIDAAYDYRQEVGPSSMLNSFVVRVWPTMARGMANLKVALDDPASTNLTEAVLGWLGSAASSAGLRETPLKARQAPDQNQTVSIIDYAFDAISCSDAQDAGNVTTKDVFDYIVSTTHDVSPMFGPIVRAAERYAGPWNKKLSNRILTIGNEADPITPYINAKNVADSFGSSAVFVKQAGYGHASLSMSSNCTMSILRRYFVHNELPNEDRFCEVRLISNLNEDDMLIPVFISDEH</sequence>
<protein>
    <recommendedName>
        <fullName evidence="8">Hydrolase Mb2248c</fullName>
    </recommendedName>
</protein>
<evidence type="ECO:0000313" key="6">
    <source>
        <dbReference type="EMBL" id="CAE6449580.1"/>
    </source>
</evidence>
<accession>A0A8H3B6Y4</accession>
<reference evidence="6" key="1">
    <citation type="submission" date="2021-01" db="EMBL/GenBank/DDBJ databases">
        <authorList>
            <person name="Kaushik A."/>
        </authorList>
    </citation>
    <scope>NUCLEOTIDE SEQUENCE</scope>
    <source>
        <strain evidence="6">AG1-1B</strain>
    </source>
</reference>
<dbReference type="PANTHER" id="PTHR43248">
    <property type="entry name" value="2-SUCCINYL-6-HYDROXY-2,4-CYCLOHEXADIENE-1-CARBOXYLATE SYNTHASE"/>
    <property type="match status" value="1"/>
</dbReference>
<evidence type="ECO:0000256" key="1">
    <source>
        <dbReference type="ARBA" id="ARBA00010088"/>
    </source>
</evidence>
<feature type="chain" id="PRO_5034516494" description="Hydrolase Mb2248c" evidence="3">
    <location>
        <begin position="21"/>
        <end position="551"/>
    </location>
</feature>
<dbReference type="InterPro" id="IPR000073">
    <property type="entry name" value="AB_hydrolase_1"/>
</dbReference>
<evidence type="ECO:0000256" key="2">
    <source>
        <dbReference type="ARBA" id="ARBA00022801"/>
    </source>
</evidence>
<keyword evidence="2" id="KW-0378">Hydrolase</keyword>
<dbReference type="Proteomes" id="UP000663826">
    <property type="component" value="Unassembled WGS sequence"/>
</dbReference>
<dbReference type="PANTHER" id="PTHR43248:SF25">
    <property type="entry name" value="AB HYDROLASE-1 DOMAIN-CONTAINING PROTEIN-RELATED"/>
    <property type="match status" value="1"/>
</dbReference>
<comment type="caution">
    <text evidence="6">The sequence shown here is derived from an EMBL/GenBank/DDBJ whole genome shotgun (WGS) entry which is preliminary data.</text>
</comment>